<proteinExistence type="predicted"/>
<dbReference type="Gene3D" id="3.40.190.10">
    <property type="entry name" value="Periplasmic binding protein-like II"/>
    <property type="match status" value="2"/>
</dbReference>
<name>A0A1L3GMA4_9BACT</name>
<organism evidence="3 4">
    <name type="scientific">Syntrophotalea acetylenivorans</name>
    <dbReference type="NCBI Taxonomy" id="1842532"/>
    <lineage>
        <taxon>Bacteria</taxon>
        <taxon>Pseudomonadati</taxon>
        <taxon>Thermodesulfobacteriota</taxon>
        <taxon>Desulfuromonadia</taxon>
        <taxon>Desulfuromonadales</taxon>
        <taxon>Syntrophotaleaceae</taxon>
        <taxon>Syntrophotalea</taxon>
    </lineage>
</organism>
<evidence type="ECO:0000313" key="4">
    <source>
        <dbReference type="Proteomes" id="UP000182517"/>
    </source>
</evidence>
<dbReference type="SUPFAM" id="SSF53850">
    <property type="entry name" value="Periplasmic binding protein-like II"/>
    <property type="match status" value="1"/>
</dbReference>
<dbReference type="PANTHER" id="PTHR30570">
    <property type="entry name" value="PERIPLASMIC PHOSPHATE BINDING COMPONENT OF PHOSPHATE ABC TRANSPORTER"/>
    <property type="match status" value="1"/>
</dbReference>
<dbReference type="InterPro" id="IPR024370">
    <property type="entry name" value="PBP_domain"/>
</dbReference>
<dbReference type="Pfam" id="PF12849">
    <property type="entry name" value="PBP_like_2"/>
    <property type="match status" value="1"/>
</dbReference>
<keyword evidence="1" id="KW-0732">Signal</keyword>
<dbReference type="InterPro" id="IPR050811">
    <property type="entry name" value="Phosphate_ABC_transporter"/>
</dbReference>
<dbReference type="Proteomes" id="UP000182517">
    <property type="component" value="Chromosome"/>
</dbReference>
<evidence type="ECO:0000259" key="2">
    <source>
        <dbReference type="Pfam" id="PF12849"/>
    </source>
</evidence>
<evidence type="ECO:0000256" key="1">
    <source>
        <dbReference type="ARBA" id="ARBA00022729"/>
    </source>
</evidence>
<dbReference type="STRING" id="1842532.A7E78_03970"/>
<sequence length="146" mass="15650">MKAVSIFVVVIIFFSLSGLVFGDDDEPLLIPGTGDSQFLLHTLADVFNGTGAGFRVIIPNSIGSTGGIRSLLAGDISLARTARPLNDKERGMGGVEFQFANSPVAVVTNPSVKEIDNLTSAQFADIYAGRYRRWSELGGRTQKFIP</sequence>
<feature type="domain" description="PBP" evidence="2">
    <location>
        <begin position="29"/>
        <end position="142"/>
    </location>
</feature>
<protein>
    <recommendedName>
        <fullName evidence="2">PBP domain-containing protein</fullName>
    </recommendedName>
</protein>
<reference evidence="3 4" key="1">
    <citation type="journal article" date="2017" name="Genome Announc.">
        <title>Complete Genome Sequences of Two Acetylene-Fermenting Pelobacter acetylenicus Strains.</title>
        <authorList>
            <person name="Sutton J.M."/>
            <person name="Baesman S.M."/>
            <person name="Fierst J.L."/>
            <person name="Poret-Peterson A.T."/>
            <person name="Oremland R.S."/>
            <person name="Dunlap D.S."/>
            <person name="Akob D.M."/>
        </authorList>
    </citation>
    <scope>NUCLEOTIDE SEQUENCE [LARGE SCALE GENOMIC DNA]</scope>
    <source>
        <strain evidence="3 4">SFB93</strain>
    </source>
</reference>
<dbReference type="RefSeq" id="WP_072283025.1">
    <property type="nucleotide sequence ID" value="NZ_CP015519.1"/>
</dbReference>
<dbReference type="PANTHER" id="PTHR30570:SF1">
    <property type="entry name" value="PHOSPHATE-BINDING PROTEIN PSTS"/>
    <property type="match status" value="1"/>
</dbReference>
<dbReference type="KEGG" id="pef:A7E78_03970"/>
<accession>A0A1L3GMA4</accession>
<dbReference type="OrthoDB" id="9783488at2"/>
<keyword evidence="4" id="KW-1185">Reference proteome</keyword>
<dbReference type="EMBL" id="CP015519">
    <property type="protein sequence ID" value="APG27063.1"/>
    <property type="molecule type" value="Genomic_DNA"/>
</dbReference>
<dbReference type="AlphaFoldDB" id="A0A1L3GMA4"/>
<gene>
    <name evidence="3" type="ORF">A7E78_03970</name>
</gene>
<evidence type="ECO:0000313" key="3">
    <source>
        <dbReference type="EMBL" id="APG27063.1"/>
    </source>
</evidence>